<dbReference type="AlphaFoldDB" id="A0A7I7NQR8"/>
<keyword evidence="2" id="KW-1185">Reference proteome</keyword>
<proteinExistence type="predicted"/>
<evidence type="ECO:0000313" key="1">
    <source>
        <dbReference type="EMBL" id="BBX98623.1"/>
    </source>
</evidence>
<dbReference type="OrthoDB" id="9931840at2"/>
<name>A0A7I7NQR8_9MYCO</name>
<evidence type="ECO:0008006" key="3">
    <source>
        <dbReference type="Google" id="ProtNLM"/>
    </source>
</evidence>
<reference evidence="1 2" key="1">
    <citation type="journal article" date="2019" name="Emerg. Microbes Infect.">
        <title>Comprehensive subspecies identification of 175 nontuberculous mycobacteria species based on 7547 genomic profiles.</title>
        <authorList>
            <person name="Matsumoto Y."/>
            <person name="Kinjo T."/>
            <person name="Motooka D."/>
            <person name="Nabeya D."/>
            <person name="Jung N."/>
            <person name="Uechi K."/>
            <person name="Horii T."/>
            <person name="Iida T."/>
            <person name="Fujita J."/>
            <person name="Nakamura S."/>
        </authorList>
    </citation>
    <scope>NUCLEOTIDE SEQUENCE [LARGE SCALE GENOMIC DNA]</scope>
    <source>
        <strain evidence="1 2">JCM 15657</strain>
    </source>
</reference>
<organism evidence="1 2">
    <name type="scientific">Mycobacterium lacus</name>
    <dbReference type="NCBI Taxonomy" id="169765"/>
    <lineage>
        <taxon>Bacteria</taxon>
        <taxon>Bacillati</taxon>
        <taxon>Actinomycetota</taxon>
        <taxon>Actinomycetes</taxon>
        <taxon>Mycobacteriales</taxon>
        <taxon>Mycobacteriaceae</taxon>
        <taxon>Mycobacterium</taxon>
    </lineage>
</organism>
<dbReference type="Proteomes" id="UP000466396">
    <property type="component" value="Chromosome"/>
</dbReference>
<accession>A0A7I7NQR8</accession>
<evidence type="ECO:0000313" key="2">
    <source>
        <dbReference type="Proteomes" id="UP000466396"/>
    </source>
</evidence>
<gene>
    <name evidence="1" type="ORF">MLAC_39170</name>
</gene>
<dbReference type="EMBL" id="AP022581">
    <property type="protein sequence ID" value="BBX98623.1"/>
    <property type="molecule type" value="Genomic_DNA"/>
</dbReference>
<dbReference type="RefSeq" id="WP_139822458.1">
    <property type="nucleotide sequence ID" value="NZ_AP022581.1"/>
</dbReference>
<sequence>MESSRLPSELRVSDDGLCLEASRCEVLAGRLAANCAPTLAVSNWLASAAAVGVSNAEIVAAETRCMLRMQATAANLAAAAAGYAANEASSAAQFRALNGPTVR</sequence>
<dbReference type="KEGG" id="mlj:MLAC_39170"/>
<protein>
    <recommendedName>
        <fullName evidence="3">ESX-1 secretion-associated protein</fullName>
    </recommendedName>
</protein>